<dbReference type="GeneID" id="17257879"/>
<reference evidence="3" key="1">
    <citation type="journal article" date="2013" name="Nature">
        <title>Pan genome of the phytoplankton Emiliania underpins its global distribution.</title>
        <authorList>
            <person name="Read B.A."/>
            <person name="Kegel J."/>
            <person name="Klute M.J."/>
            <person name="Kuo A."/>
            <person name="Lefebvre S.C."/>
            <person name="Maumus F."/>
            <person name="Mayer C."/>
            <person name="Miller J."/>
            <person name="Monier A."/>
            <person name="Salamov A."/>
            <person name="Young J."/>
            <person name="Aguilar M."/>
            <person name="Claverie J.M."/>
            <person name="Frickenhaus S."/>
            <person name="Gonzalez K."/>
            <person name="Herman E.K."/>
            <person name="Lin Y.C."/>
            <person name="Napier J."/>
            <person name="Ogata H."/>
            <person name="Sarno A.F."/>
            <person name="Shmutz J."/>
            <person name="Schroeder D."/>
            <person name="de Vargas C."/>
            <person name="Verret F."/>
            <person name="von Dassow P."/>
            <person name="Valentin K."/>
            <person name="Van de Peer Y."/>
            <person name="Wheeler G."/>
            <person name="Dacks J.B."/>
            <person name="Delwiche C.F."/>
            <person name="Dyhrman S.T."/>
            <person name="Glockner G."/>
            <person name="John U."/>
            <person name="Richards T."/>
            <person name="Worden A.Z."/>
            <person name="Zhang X."/>
            <person name="Grigoriev I.V."/>
            <person name="Allen A.E."/>
            <person name="Bidle K."/>
            <person name="Borodovsky M."/>
            <person name="Bowler C."/>
            <person name="Brownlee C."/>
            <person name="Cock J.M."/>
            <person name="Elias M."/>
            <person name="Gladyshev V.N."/>
            <person name="Groth M."/>
            <person name="Guda C."/>
            <person name="Hadaegh A."/>
            <person name="Iglesias-Rodriguez M.D."/>
            <person name="Jenkins J."/>
            <person name="Jones B.M."/>
            <person name="Lawson T."/>
            <person name="Leese F."/>
            <person name="Lindquist E."/>
            <person name="Lobanov A."/>
            <person name="Lomsadze A."/>
            <person name="Malik S.B."/>
            <person name="Marsh M.E."/>
            <person name="Mackinder L."/>
            <person name="Mock T."/>
            <person name="Mueller-Roeber B."/>
            <person name="Pagarete A."/>
            <person name="Parker M."/>
            <person name="Probert I."/>
            <person name="Quesneville H."/>
            <person name="Raines C."/>
            <person name="Rensing S.A."/>
            <person name="Riano-Pachon D.M."/>
            <person name="Richier S."/>
            <person name="Rokitta S."/>
            <person name="Shiraiwa Y."/>
            <person name="Soanes D.M."/>
            <person name="van der Giezen M."/>
            <person name="Wahlund T.M."/>
            <person name="Williams B."/>
            <person name="Wilson W."/>
            <person name="Wolfe G."/>
            <person name="Wurch L.L."/>
        </authorList>
    </citation>
    <scope>NUCLEOTIDE SEQUENCE</scope>
</reference>
<dbReference type="RefSeq" id="XP_005776359.1">
    <property type="nucleotide sequence ID" value="XM_005776302.1"/>
</dbReference>
<dbReference type="RefSeq" id="XP_005764155.1">
    <property type="nucleotide sequence ID" value="XM_005764098.1"/>
</dbReference>
<accession>A0A0D3JK95</accession>
<feature type="region of interest" description="Disordered" evidence="1">
    <location>
        <begin position="1"/>
        <end position="42"/>
    </location>
</feature>
<reference evidence="2" key="2">
    <citation type="submission" date="2024-10" db="UniProtKB">
        <authorList>
            <consortium name="EnsemblProtists"/>
        </authorList>
    </citation>
    <scope>IDENTIFICATION</scope>
</reference>
<dbReference type="KEGG" id="ehx:EMIHUDRAFT_435479"/>
<protein>
    <submittedName>
        <fullName evidence="2">Uncharacterized protein</fullName>
    </submittedName>
</protein>
<sequence length="266" mass="27922">MVARVTTPPPVPRITAEPTLTPNKSGKRRPGTFLAGAGDDRIKMPSDEMLKGVVMLVNEEGSVCHVDAESGVIPKRPCGPTVGMCGTTGEWSVITGDGGRIPVARAMSRFEQLQREVVEAAHAQRAAEGGAERTASLESLDRFMSLDDPLDDSLLEPLAAISSGDDGGDDPLPHDPKLRPADLEAFSKAAAGEFEGEFDDVLAHFFDGIYEGSSADDDASRSSGASSRGCPSSPSSDSRPSSPRLEVDPRSRHALAARLAGQTPTA</sequence>
<proteinExistence type="predicted"/>
<evidence type="ECO:0000313" key="3">
    <source>
        <dbReference type="Proteomes" id="UP000013827"/>
    </source>
</evidence>
<name>A0A0D3JK95_EMIH1</name>
<dbReference type="KEGG" id="ehx:EMIHUDRAFT_446057"/>
<dbReference type="EnsemblProtists" id="EOD23930">
    <property type="protein sequence ID" value="EOD23930"/>
    <property type="gene ID" value="EMIHUDRAFT_435479"/>
</dbReference>
<organism evidence="2 3">
    <name type="scientific">Emiliania huxleyi (strain CCMP1516)</name>
    <dbReference type="NCBI Taxonomy" id="280463"/>
    <lineage>
        <taxon>Eukaryota</taxon>
        <taxon>Haptista</taxon>
        <taxon>Haptophyta</taxon>
        <taxon>Prymnesiophyceae</taxon>
        <taxon>Isochrysidales</taxon>
        <taxon>Noelaerhabdaceae</taxon>
        <taxon>Emiliania</taxon>
    </lineage>
</organism>
<dbReference type="GeneID" id="17269476"/>
<dbReference type="AlphaFoldDB" id="A0A0D3JK95"/>
<feature type="region of interest" description="Disordered" evidence="1">
    <location>
        <begin position="213"/>
        <end position="266"/>
    </location>
</feature>
<evidence type="ECO:0000256" key="1">
    <source>
        <dbReference type="SAM" id="MobiDB-lite"/>
    </source>
</evidence>
<dbReference type="EnsemblProtists" id="EOD11726">
    <property type="protein sequence ID" value="EOD11726"/>
    <property type="gene ID" value="EMIHUDRAFT_446057"/>
</dbReference>
<keyword evidence="3" id="KW-1185">Reference proteome</keyword>
<dbReference type="PaxDb" id="2903-EOD11726"/>
<dbReference type="Proteomes" id="UP000013827">
    <property type="component" value="Unassembled WGS sequence"/>
</dbReference>
<feature type="region of interest" description="Disordered" evidence="1">
    <location>
        <begin position="159"/>
        <end position="179"/>
    </location>
</feature>
<evidence type="ECO:0000313" key="2">
    <source>
        <dbReference type="EnsemblProtists" id="EOD23930"/>
    </source>
</evidence>
<dbReference type="HOGENOM" id="CLU_1047434_0_0_1"/>
<feature type="compositionally biased region" description="Low complexity" evidence="1">
    <location>
        <begin position="221"/>
        <end position="244"/>
    </location>
</feature>